<dbReference type="Pfam" id="PF13413">
    <property type="entry name" value="HTH_25"/>
    <property type="match status" value="1"/>
</dbReference>
<feature type="region of interest" description="Disordered" evidence="1">
    <location>
        <begin position="89"/>
        <end position="109"/>
    </location>
</feature>
<feature type="compositionally biased region" description="Polar residues" evidence="1">
    <location>
        <begin position="97"/>
        <end position="109"/>
    </location>
</feature>
<dbReference type="PANTHER" id="PTHR34475:SF1">
    <property type="entry name" value="CYTOSKELETON PROTEIN RODZ"/>
    <property type="match status" value="1"/>
</dbReference>
<name>A0A5P1X1Q4_9LACO</name>
<dbReference type="PANTHER" id="PTHR34475">
    <property type="match status" value="1"/>
</dbReference>
<reference evidence="4 5" key="1">
    <citation type="submission" date="2019-09" db="EMBL/GenBank/DDBJ databases">
        <title>Complete Genome Sequence of Lactobacillus nenjiangensis SH-Y15, isolated from sauerkraut.</title>
        <authorList>
            <person name="Yang H."/>
        </authorList>
    </citation>
    <scope>NUCLEOTIDE SEQUENCE [LARGE SCALE GENOMIC DNA]</scope>
    <source>
        <strain evidence="4 5">SH-Y15</strain>
    </source>
</reference>
<evidence type="ECO:0000313" key="5">
    <source>
        <dbReference type="Proteomes" id="UP000325295"/>
    </source>
</evidence>
<organism evidence="4 5">
    <name type="scientific">Paucilactobacillus nenjiangensis</name>
    <dbReference type="NCBI Taxonomy" id="1296540"/>
    <lineage>
        <taxon>Bacteria</taxon>
        <taxon>Bacillati</taxon>
        <taxon>Bacillota</taxon>
        <taxon>Bacilli</taxon>
        <taxon>Lactobacillales</taxon>
        <taxon>Lactobacillaceae</taxon>
        <taxon>Paucilactobacillus</taxon>
    </lineage>
</organism>
<dbReference type="KEGG" id="lnn:F0161_08285"/>
<protein>
    <submittedName>
        <fullName evidence="4">DUF4115 domain-containing protein</fullName>
    </submittedName>
</protein>
<dbReference type="AlphaFoldDB" id="A0A5P1X1Q4"/>
<evidence type="ECO:0000256" key="1">
    <source>
        <dbReference type="SAM" id="MobiDB-lite"/>
    </source>
</evidence>
<feature type="compositionally biased region" description="Low complexity" evidence="1">
    <location>
        <begin position="145"/>
        <end position="177"/>
    </location>
</feature>
<evidence type="ECO:0000313" key="4">
    <source>
        <dbReference type="EMBL" id="QER67840.1"/>
    </source>
</evidence>
<feature type="domain" description="Cytoskeleton protein RodZ-like C-terminal" evidence="3">
    <location>
        <begin position="217"/>
        <end position="290"/>
    </location>
</feature>
<keyword evidence="2" id="KW-0812">Transmembrane</keyword>
<accession>A0A5P1X1Q4</accession>
<keyword evidence="2" id="KW-1133">Transmembrane helix</keyword>
<feature type="region of interest" description="Disordered" evidence="1">
    <location>
        <begin position="144"/>
        <end position="189"/>
    </location>
</feature>
<keyword evidence="2" id="KW-0472">Membrane</keyword>
<dbReference type="EMBL" id="CP043939">
    <property type="protein sequence ID" value="QER67840.1"/>
    <property type="molecule type" value="Genomic_DNA"/>
</dbReference>
<sequence length="302" mass="31979">MDNNEVGQIGRKLRDARVAKGLTLDDLQQTTKIQKRFLIAIEDENFDELPGDFYVRAFIKQYAETVGLDGEALLQEFNEQLPDVHSVEYEEKITENEPATRSSKTKTSSGLDNLRQYIPTVIVVVIVIAILGAIWLTAIHSRSNNKSTNADSSSVSVSSSSTKKTSSSSKKASSSSKSESKKDSSSSALKVTAASRTSSAATFNVTGKVSSDYTLGLSATESSWLQVTSGGSTLYSGTLESGGSKSVKVDSSATSITLSVGNGAGTKVKLNGKTLDITDSGTYPNVRTVTIQLNGTSSSSSN</sequence>
<dbReference type="Gene3D" id="1.10.260.40">
    <property type="entry name" value="lambda repressor-like DNA-binding domains"/>
    <property type="match status" value="1"/>
</dbReference>
<feature type="transmembrane region" description="Helical" evidence="2">
    <location>
        <begin position="117"/>
        <end position="138"/>
    </location>
</feature>
<proteinExistence type="predicted"/>
<dbReference type="RefSeq" id="WP_137601587.1">
    <property type="nucleotide sequence ID" value="NZ_BJEB01000012.1"/>
</dbReference>
<dbReference type="OrthoDB" id="9797543at2"/>
<gene>
    <name evidence="4" type="ORF">F0161_08285</name>
</gene>
<dbReference type="InterPro" id="IPR050400">
    <property type="entry name" value="Bact_Cytoskel_RodZ"/>
</dbReference>
<dbReference type="Pfam" id="PF13464">
    <property type="entry name" value="RodZ_C"/>
    <property type="match status" value="1"/>
</dbReference>
<dbReference type="Proteomes" id="UP000325295">
    <property type="component" value="Chromosome"/>
</dbReference>
<dbReference type="SUPFAM" id="SSF47413">
    <property type="entry name" value="lambda repressor-like DNA-binding domains"/>
    <property type="match status" value="1"/>
</dbReference>
<dbReference type="InterPro" id="IPR010982">
    <property type="entry name" value="Lambda_DNA-bd_dom_sf"/>
</dbReference>
<dbReference type="GO" id="GO:0003677">
    <property type="term" value="F:DNA binding"/>
    <property type="evidence" value="ECO:0007669"/>
    <property type="project" value="InterPro"/>
</dbReference>
<evidence type="ECO:0000259" key="3">
    <source>
        <dbReference type="Pfam" id="PF13464"/>
    </source>
</evidence>
<keyword evidence="5" id="KW-1185">Reference proteome</keyword>
<dbReference type="InterPro" id="IPR025194">
    <property type="entry name" value="RodZ-like_C"/>
</dbReference>
<evidence type="ECO:0000256" key="2">
    <source>
        <dbReference type="SAM" id="Phobius"/>
    </source>
</evidence>